<dbReference type="PANTHER" id="PTHR30055:SF151">
    <property type="entry name" value="TRANSCRIPTIONAL REGULATORY PROTEIN"/>
    <property type="match status" value="1"/>
</dbReference>
<evidence type="ECO:0000256" key="3">
    <source>
        <dbReference type="ARBA" id="ARBA00023163"/>
    </source>
</evidence>
<evidence type="ECO:0000256" key="2">
    <source>
        <dbReference type="ARBA" id="ARBA00023125"/>
    </source>
</evidence>
<evidence type="ECO:0000313" key="6">
    <source>
        <dbReference type="EMBL" id="MBP2365382.1"/>
    </source>
</evidence>
<proteinExistence type="predicted"/>
<comment type="caution">
    <text evidence="6">The sequence shown here is derived from an EMBL/GenBank/DDBJ whole genome shotgun (WGS) entry which is preliminary data.</text>
</comment>
<dbReference type="PANTHER" id="PTHR30055">
    <property type="entry name" value="HTH-TYPE TRANSCRIPTIONAL REGULATOR RUTR"/>
    <property type="match status" value="1"/>
</dbReference>
<evidence type="ECO:0000256" key="4">
    <source>
        <dbReference type="PROSITE-ProRule" id="PRU00335"/>
    </source>
</evidence>
<keyword evidence="3" id="KW-0804">Transcription</keyword>
<sequence>MARQQERSGRRDTSLTPERIVETALRISDAEADLDRLTVRRLATELGVGTMTLYSYFRSKEEIFDGMADHVLGRMCLPAEPDAGPAEALRTVGHAFLAMMREHPTVVRLFSTRVTDSPTALRGAMETVLQRLVDAGIPGPLAVQSYGFLITYAIGFVSYQTPRQWGRDASPAGDEERRRRSHFYAALPIEQFPQVVRLADDVATLPADDQFEAGLEAYIASTLRTLGHTPTDA</sequence>
<dbReference type="RefSeq" id="WP_210025299.1">
    <property type="nucleotide sequence ID" value="NZ_JAGINU010000001.1"/>
</dbReference>
<dbReference type="SUPFAM" id="SSF48498">
    <property type="entry name" value="Tetracyclin repressor-like, C-terminal domain"/>
    <property type="match status" value="1"/>
</dbReference>
<protein>
    <submittedName>
        <fullName evidence="6">AcrR family transcriptional regulator</fullName>
    </submittedName>
</protein>
<gene>
    <name evidence="6" type="ORF">JOF36_001078</name>
</gene>
<evidence type="ECO:0000259" key="5">
    <source>
        <dbReference type="PROSITE" id="PS50977"/>
    </source>
</evidence>
<dbReference type="Gene3D" id="1.10.357.10">
    <property type="entry name" value="Tetracycline Repressor, domain 2"/>
    <property type="match status" value="1"/>
</dbReference>
<dbReference type="PROSITE" id="PS50977">
    <property type="entry name" value="HTH_TETR_2"/>
    <property type="match status" value="1"/>
</dbReference>
<dbReference type="SUPFAM" id="SSF46689">
    <property type="entry name" value="Homeodomain-like"/>
    <property type="match status" value="1"/>
</dbReference>
<reference evidence="6 7" key="1">
    <citation type="submission" date="2021-03" db="EMBL/GenBank/DDBJ databases">
        <title>Sequencing the genomes of 1000 actinobacteria strains.</title>
        <authorList>
            <person name="Klenk H.-P."/>
        </authorList>
    </citation>
    <scope>NUCLEOTIDE SEQUENCE [LARGE SCALE GENOMIC DNA]</scope>
    <source>
        <strain evidence="6 7">DSM 45256</strain>
    </source>
</reference>
<dbReference type="InterPro" id="IPR001647">
    <property type="entry name" value="HTH_TetR"/>
</dbReference>
<feature type="DNA-binding region" description="H-T-H motif" evidence="4">
    <location>
        <begin position="38"/>
        <end position="57"/>
    </location>
</feature>
<organism evidence="6 7">
    <name type="scientific">Pseudonocardia parietis</name>
    <dbReference type="NCBI Taxonomy" id="570936"/>
    <lineage>
        <taxon>Bacteria</taxon>
        <taxon>Bacillati</taxon>
        <taxon>Actinomycetota</taxon>
        <taxon>Actinomycetes</taxon>
        <taxon>Pseudonocardiales</taxon>
        <taxon>Pseudonocardiaceae</taxon>
        <taxon>Pseudonocardia</taxon>
    </lineage>
</organism>
<keyword evidence="7" id="KW-1185">Reference proteome</keyword>
<feature type="domain" description="HTH tetR-type" evidence="5">
    <location>
        <begin position="14"/>
        <end position="75"/>
    </location>
</feature>
<dbReference type="InterPro" id="IPR004111">
    <property type="entry name" value="Repressor_TetR_C"/>
</dbReference>
<dbReference type="Pfam" id="PF00440">
    <property type="entry name" value="TetR_N"/>
    <property type="match status" value="1"/>
</dbReference>
<evidence type="ECO:0000256" key="1">
    <source>
        <dbReference type="ARBA" id="ARBA00023015"/>
    </source>
</evidence>
<keyword evidence="2 4" id="KW-0238">DNA-binding</keyword>
<dbReference type="EMBL" id="JAGINU010000001">
    <property type="protein sequence ID" value="MBP2365382.1"/>
    <property type="molecule type" value="Genomic_DNA"/>
</dbReference>
<evidence type="ECO:0000313" key="7">
    <source>
        <dbReference type="Proteomes" id="UP001519295"/>
    </source>
</evidence>
<dbReference type="InterPro" id="IPR009057">
    <property type="entry name" value="Homeodomain-like_sf"/>
</dbReference>
<accession>A0ABS4VNA7</accession>
<dbReference type="Proteomes" id="UP001519295">
    <property type="component" value="Unassembled WGS sequence"/>
</dbReference>
<dbReference type="InterPro" id="IPR036271">
    <property type="entry name" value="Tet_transcr_reg_TetR-rel_C_sf"/>
</dbReference>
<dbReference type="Pfam" id="PF02909">
    <property type="entry name" value="TetR_C_1"/>
    <property type="match status" value="1"/>
</dbReference>
<dbReference type="InterPro" id="IPR050109">
    <property type="entry name" value="HTH-type_TetR-like_transc_reg"/>
</dbReference>
<name>A0ABS4VNA7_9PSEU</name>
<keyword evidence="1" id="KW-0805">Transcription regulation</keyword>